<gene>
    <name evidence="2" type="ORF">A4A49_41164</name>
</gene>
<evidence type="ECO:0000313" key="2">
    <source>
        <dbReference type="EMBL" id="OIT20160.1"/>
    </source>
</evidence>
<keyword evidence="1" id="KW-0812">Transmembrane</keyword>
<dbReference type="EMBL" id="MJEQ01005664">
    <property type="protein sequence ID" value="OIT20160.1"/>
    <property type="molecule type" value="Genomic_DNA"/>
</dbReference>
<keyword evidence="1" id="KW-1133">Transmembrane helix</keyword>
<dbReference type="AlphaFoldDB" id="A0A1J6K503"/>
<dbReference type="Proteomes" id="UP000187609">
    <property type="component" value="Unassembled WGS sequence"/>
</dbReference>
<proteinExistence type="predicted"/>
<name>A0A1J6K503_NICAT</name>
<accession>A0A1J6K503</accession>
<feature type="transmembrane region" description="Helical" evidence="1">
    <location>
        <begin position="27"/>
        <end position="47"/>
    </location>
</feature>
<reference evidence="2" key="1">
    <citation type="submission" date="2016-11" db="EMBL/GenBank/DDBJ databases">
        <title>The genome of Nicotiana attenuata.</title>
        <authorList>
            <person name="Xu S."/>
            <person name="Brockmoeller T."/>
            <person name="Gaquerel E."/>
            <person name="Navarro A."/>
            <person name="Kuhl H."/>
            <person name="Gase K."/>
            <person name="Ling Z."/>
            <person name="Zhou W."/>
            <person name="Kreitzer C."/>
            <person name="Stanke M."/>
            <person name="Tang H."/>
            <person name="Lyons E."/>
            <person name="Pandey P."/>
            <person name="Pandey S.P."/>
            <person name="Timmermann B."/>
            <person name="Baldwin I.T."/>
        </authorList>
    </citation>
    <scope>NUCLEOTIDE SEQUENCE [LARGE SCALE GENOMIC DNA]</scope>
    <source>
        <strain evidence="2">UT</strain>
    </source>
</reference>
<dbReference type="Gramene" id="OIT20160">
    <property type="protein sequence ID" value="OIT20160"/>
    <property type="gene ID" value="A4A49_41164"/>
</dbReference>
<comment type="caution">
    <text evidence="2">The sequence shown here is derived from an EMBL/GenBank/DDBJ whole genome shotgun (WGS) entry which is preliminary data.</text>
</comment>
<evidence type="ECO:0000256" key="1">
    <source>
        <dbReference type="SAM" id="Phobius"/>
    </source>
</evidence>
<keyword evidence="3" id="KW-1185">Reference proteome</keyword>
<evidence type="ECO:0000313" key="3">
    <source>
        <dbReference type="Proteomes" id="UP000187609"/>
    </source>
</evidence>
<keyword evidence="1" id="KW-0472">Membrane</keyword>
<sequence>MYIFRNKVNSQIELSIHIPRTSKAENLLFAFLFDIWPSIIFATITISRSITKIQILKTLEKLFQNILENQTSFRLK</sequence>
<organism evidence="2 3">
    <name type="scientific">Nicotiana attenuata</name>
    <name type="common">Coyote tobacco</name>
    <dbReference type="NCBI Taxonomy" id="49451"/>
    <lineage>
        <taxon>Eukaryota</taxon>
        <taxon>Viridiplantae</taxon>
        <taxon>Streptophyta</taxon>
        <taxon>Embryophyta</taxon>
        <taxon>Tracheophyta</taxon>
        <taxon>Spermatophyta</taxon>
        <taxon>Magnoliopsida</taxon>
        <taxon>eudicotyledons</taxon>
        <taxon>Gunneridae</taxon>
        <taxon>Pentapetalae</taxon>
        <taxon>asterids</taxon>
        <taxon>lamiids</taxon>
        <taxon>Solanales</taxon>
        <taxon>Solanaceae</taxon>
        <taxon>Nicotianoideae</taxon>
        <taxon>Nicotianeae</taxon>
        <taxon>Nicotiana</taxon>
    </lineage>
</organism>
<protein>
    <submittedName>
        <fullName evidence="2">Uncharacterized protein</fullName>
    </submittedName>
</protein>